<feature type="compositionally biased region" description="Low complexity" evidence="1">
    <location>
        <begin position="12"/>
        <end position="28"/>
    </location>
</feature>
<proteinExistence type="predicted"/>
<dbReference type="GO" id="GO:0016740">
    <property type="term" value="F:transferase activity"/>
    <property type="evidence" value="ECO:0007669"/>
    <property type="project" value="UniProtKB-KW"/>
</dbReference>
<feature type="compositionally biased region" description="Basic and acidic residues" evidence="1">
    <location>
        <begin position="241"/>
        <end position="262"/>
    </location>
</feature>
<reference evidence="2" key="1">
    <citation type="submission" date="2020-02" db="EMBL/GenBank/DDBJ databases">
        <authorList>
            <person name="Meier V. D."/>
        </authorList>
    </citation>
    <scope>NUCLEOTIDE SEQUENCE</scope>
    <source>
        <strain evidence="2">AVDCRST_MAG36</strain>
    </source>
</reference>
<name>A0A6J4LM35_9ACTN</name>
<keyword evidence="2" id="KW-0808">Transferase</keyword>
<dbReference type="EMBL" id="CADCUH010000071">
    <property type="protein sequence ID" value="CAA9335974.1"/>
    <property type="molecule type" value="Genomic_DNA"/>
</dbReference>
<protein>
    <submittedName>
        <fullName evidence="2">Solanesyl diphosphate synthase</fullName>
        <ecNumber evidence="2">2.5.1.11</ecNumber>
    </submittedName>
</protein>
<feature type="compositionally biased region" description="Low complexity" evidence="1">
    <location>
        <begin position="63"/>
        <end position="73"/>
    </location>
</feature>
<sequence>DRALRLTRARRVGAGAARPRPGARGAAARPDDRGGGPAGGRDPVRGGLHHRGVPPPHARRRQAVPAAARPAGRGARHRGRRPRGRAHRRLRRGADPPRLALPRRRHGRGGAAAGSGLGQRPVGQPRRDPGGGLAVLEVLGAHRTARTGGGADPGRDLHPARRGAGPRDAAAGGGPGPPRLPPARRGRQDRVAHRDVRPLRRDVRRHLAGDGRGAHGVRRADRDRLPALRRHPRRRQRRHGVRQDAGDRPARGRPDAAGDARDPLGPTRGRAAARAAPRSAHRRRPPRRGAGAAAGAPGDGRGARARPGADRRGRRHPRRGPGGAGEGRPRRVRRAHRRPHLL</sequence>
<feature type="compositionally biased region" description="Basic residues" evidence="1">
    <location>
        <begin position="227"/>
        <end position="240"/>
    </location>
</feature>
<feature type="compositionally biased region" description="Basic residues" evidence="1">
    <location>
        <begin position="330"/>
        <end position="342"/>
    </location>
</feature>
<accession>A0A6J4LM35</accession>
<feature type="non-terminal residue" evidence="2">
    <location>
        <position position="1"/>
    </location>
</feature>
<feature type="compositionally biased region" description="Low complexity" evidence="1">
    <location>
        <begin position="263"/>
        <end position="278"/>
    </location>
</feature>
<evidence type="ECO:0000256" key="1">
    <source>
        <dbReference type="SAM" id="MobiDB-lite"/>
    </source>
</evidence>
<organism evidence="2">
    <name type="scientific">uncultured Nocardioidaceae bacterium</name>
    <dbReference type="NCBI Taxonomy" id="253824"/>
    <lineage>
        <taxon>Bacteria</taxon>
        <taxon>Bacillati</taxon>
        <taxon>Actinomycetota</taxon>
        <taxon>Actinomycetes</taxon>
        <taxon>Propionibacteriales</taxon>
        <taxon>Nocardioidaceae</taxon>
        <taxon>environmental samples</taxon>
    </lineage>
</organism>
<feature type="compositionally biased region" description="Basic and acidic residues" evidence="1">
    <location>
        <begin position="186"/>
        <end position="226"/>
    </location>
</feature>
<dbReference type="EC" id="2.5.1.11" evidence="2"/>
<feature type="compositionally biased region" description="Basic residues" evidence="1">
    <location>
        <begin position="1"/>
        <end position="11"/>
    </location>
</feature>
<evidence type="ECO:0000313" key="2">
    <source>
        <dbReference type="EMBL" id="CAA9335974.1"/>
    </source>
</evidence>
<gene>
    <name evidence="2" type="ORF">AVDCRST_MAG36-1180</name>
</gene>
<dbReference type="AlphaFoldDB" id="A0A6J4LM35"/>
<feature type="compositionally biased region" description="Basic residues" evidence="1">
    <location>
        <begin position="74"/>
        <end position="91"/>
    </location>
</feature>
<feature type="non-terminal residue" evidence="2">
    <location>
        <position position="342"/>
    </location>
</feature>
<feature type="compositionally biased region" description="Basic residues" evidence="1">
    <location>
        <begin position="47"/>
        <end position="62"/>
    </location>
</feature>
<feature type="region of interest" description="Disordered" evidence="1">
    <location>
        <begin position="1"/>
        <end position="342"/>
    </location>
</feature>